<feature type="transmembrane region" description="Helical" evidence="2">
    <location>
        <begin position="25"/>
        <end position="42"/>
    </location>
</feature>
<organism evidence="3 4">
    <name type="scientific">Streptomyces liliifuscus</name>
    <dbReference type="NCBI Taxonomy" id="2797636"/>
    <lineage>
        <taxon>Bacteria</taxon>
        <taxon>Bacillati</taxon>
        <taxon>Actinomycetota</taxon>
        <taxon>Actinomycetes</taxon>
        <taxon>Kitasatosporales</taxon>
        <taxon>Streptomycetaceae</taxon>
        <taxon>Streptomyces</taxon>
    </lineage>
</organism>
<dbReference type="EMBL" id="CP066831">
    <property type="protein sequence ID" value="QQM45307.1"/>
    <property type="molecule type" value="Genomic_DNA"/>
</dbReference>
<sequence>MNEPTHALPEMPEPMPPEDRAHDPLAVALGNASLLGVGYLMLRRRRLAAAAAVVTVVLVSRLVSTARPAYEIAVLVWWVAVVAHGWFLARRGGSGVALRRQSVVALCITLSVLLAVALLRFDASRIEESVTEARERGDCAGVSSAQDRVWFGHRVADAPLSARGDESVEACDRLRSARTELNTALTGNTDALDEGFGTLASVLAEPGNEKTVETTLTGFLGGLPAKDPCTTVTVTDWLRDRKRSDDVLDRSADTARRTAPAALVGCGDELMADSSWQDARAHYERLLDRYPGDELADKARKGARKATQSIELANVRSLLAPGSGTQPEYCSRPAKYSGAKPMGKGTNRALFYTGNTYGDDYTDKLPGSWKAADAADAVLVVCMGEDTFGTSVRTCPYQGRTSGSTTYVTFHKIAIPVKVYEVRTGKLVAKRKIQINGSSCPSLITYFTAGDSDSGPPTTRYVSESKSDVRSAFRPLVVR</sequence>
<gene>
    <name evidence="3" type="ORF">JEQ17_41815</name>
</gene>
<dbReference type="KEGG" id="slf:JEQ17_41815"/>
<evidence type="ECO:0000256" key="1">
    <source>
        <dbReference type="SAM" id="MobiDB-lite"/>
    </source>
</evidence>
<proteinExistence type="predicted"/>
<dbReference type="RefSeq" id="WP_200400116.1">
    <property type="nucleotide sequence ID" value="NZ_CP066831.1"/>
</dbReference>
<keyword evidence="4" id="KW-1185">Reference proteome</keyword>
<keyword evidence="2" id="KW-0472">Membrane</keyword>
<protein>
    <submittedName>
        <fullName evidence="3">Uncharacterized protein</fullName>
    </submittedName>
</protein>
<feature type="transmembrane region" description="Helical" evidence="2">
    <location>
        <begin position="47"/>
        <end position="63"/>
    </location>
</feature>
<feature type="transmembrane region" description="Helical" evidence="2">
    <location>
        <begin position="101"/>
        <end position="121"/>
    </location>
</feature>
<accession>A0A7T7L2L4</accession>
<evidence type="ECO:0000256" key="2">
    <source>
        <dbReference type="SAM" id="Phobius"/>
    </source>
</evidence>
<name>A0A7T7L2L4_9ACTN</name>
<evidence type="ECO:0000313" key="4">
    <source>
        <dbReference type="Proteomes" id="UP000595636"/>
    </source>
</evidence>
<feature type="transmembrane region" description="Helical" evidence="2">
    <location>
        <begin position="69"/>
        <end position="89"/>
    </location>
</feature>
<dbReference type="Proteomes" id="UP000595636">
    <property type="component" value="Chromosome"/>
</dbReference>
<keyword evidence="2" id="KW-1133">Transmembrane helix</keyword>
<reference evidence="3 4" key="1">
    <citation type="submission" date="2020-12" db="EMBL/GenBank/DDBJ databases">
        <title>A novel species.</title>
        <authorList>
            <person name="Li K."/>
        </authorList>
    </citation>
    <scope>NUCLEOTIDE SEQUENCE [LARGE SCALE GENOMIC DNA]</scope>
    <source>
        <strain evidence="3 4">ZYC-3</strain>
    </source>
</reference>
<keyword evidence="2" id="KW-0812">Transmembrane</keyword>
<dbReference type="AlphaFoldDB" id="A0A7T7L2L4"/>
<evidence type="ECO:0000313" key="3">
    <source>
        <dbReference type="EMBL" id="QQM45307.1"/>
    </source>
</evidence>
<feature type="region of interest" description="Disordered" evidence="1">
    <location>
        <begin position="1"/>
        <end position="22"/>
    </location>
</feature>